<dbReference type="Pfam" id="PF04652">
    <property type="entry name" value="Vta1"/>
    <property type="match status" value="1"/>
</dbReference>
<gene>
    <name evidence="5" type="ORF">MUK42_36604</name>
</gene>
<dbReference type="OrthoDB" id="1880850at2759"/>
<name>A0A9E7JWM4_9LILI</name>
<evidence type="ECO:0000313" key="5">
    <source>
        <dbReference type="EMBL" id="URD97277.1"/>
    </source>
</evidence>
<feature type="domain" description="Vta1/callose synthase N-terminal" evidence="4">
    <location>
        <begin position="49"/>
        <end position="108"/>
    </location>
</feature>
<protein>
    <recommendedName>
        <fullName evidence="4">Vta1/callose synthase N-terminal domain-containing protein</fullName>
    </recommendedName>
</protein>
<dbReference type="Proteomes" id="UP001055439">
    <property type="component" value="Chromosome 4"/>
</dbReference>
<organism evidence="5 6">
    <name type="scientific">Musa troglodytarum</name>
    <name type="common">fe'i banana</name>
    <dbReference type="NCBI Taxonomy" id="320322"/>
    <lineage>
        <taxon>Eukaryota</taxon>
        <taxon>Viridiplantae</taxon>
        <taxon>Streptophyta</taxon>
        <taxon>Embryophyta</taxon>
        <taxon>Tracheophyta</taxon>
        <taxon>Spermatophyta</taxon>
        <taxon>Magnoliopsida</taxon>
        <taxon>Liliopsida</taxon>
        <taxon>Zingiberales</taxon>
        <taxon>Musaceae</taxon>
        <taxon>Musa</taxon>
    </lineage>
</organism>
<dbReference type="InterPro" id="IPR039431">
    <property type="entry name" value="Vta1/CALS_N"/>
</dbReference>
<dbReference type="InterPro" id="IPR023175">
    <property type="entry name" value="Vta1/CALS_N_sf"/>
</dbReference>
<evidence type="ECO:0000259" key="4">
    <source>
        <dbReference type="Pfam" id="PF04652"/>
    </source>
</evidence>
<evidence type="ECO:0000256" key="1">
    <source>
        <dbReference type="ARBA" id="ARBA00004308"/>
    </source>
</evidence>
<feature type="region of interest" description="Disordered" evidence="3">
    <location>
        <begin position="1"/>
        <end position="47"/>
    </location>
</feature>
<evidence type="ECO:0000256" key="2">
    <source>
        <dbReference type="ARBA" id="ARBA00023136"/>
    </source>
</evidence>
<dbReference type="AlphaFoldDB" id="A0A9E7JWM4"/>
<keyword evidence="6" id="KW-1185">Reference proteome</keyword>
<accession>A0A9E7JWM4</accession>
<comment type="subcellular location">
    <subcellularLocation>
        <location evidence="1">Endomembrane system</location>
    </subcellularLocation>
</comment>
<evidence type="ECO:0000256" key="3">
    <source>
        <dbReference type="SAM" id="MobiDB-lite"/>
    </source>
</evidence>
<sequence>MASSSKHGGGEGAGGPKVGKAPSRKMTRTSTMLDVQQEEDAPTPPDSAIVPILRVANEVEGDNPRVAYLCRFHAFERAHYLDPKSDKRGVRQFKTYLLHRLEKVHTLLTKNFYKDLDGLLCLLQLCSLIFEPA</sequence>
<dbReference type="EMBL" id="CP097506">
    <property type="protein sequence ID" value="URD97277.1"/>
    <property type="molecule type" value="Genomic_DNA"/>
</dbReference>
<dbReference type="Gene3D" id="1.25.40.270">
    <property type="entry name" value="Vacuolar protein sorting-associated protein vta1"/>
    <property type="match status" value="1"/>
</dbReference>
<dbReference type="GO" id="GO:0012505">
    <property type="term" value="C:endomembrane system"/>
    <property type="evidence" value="ECO:0007669"/>
    <property type="project" value="UniProtKB-SubCell"/>
</dbReference>
<proteinExistence type="predicted"/>
<evidence type="ECO:0000313" key="6">
    <source>
        <dbReference type="Proteomes" id="UP001055439"/>
    </source>
</evidence>
<keyword evidence="2" id="KW-0472">Membrane</keyword>
<reference evidence="5" key="1">
    <citation type="submission" date="2022-05" db="EMBL/GenBank/DDBJ databases">
        <title>The Musa troglodytarum L. genome provides insights into the mechanism of non-climacteric behaviour and enrichment of carotenoids.</title>
        <authorList>
            <person name="Wang J."/>
        </authorList>
    </citation>
    <scope>NUCLEOTIDE SEQUENCE</scope>
    <source>
        <tissue evidence="5">Leaf</tissue>
    </source>
</reference>